<dbReference type="EMBL" id="CAJOBE010065493">
    <property type="protein sequence ID" value="CAF4399840.1"/>
    <property type="molecule type" value="Genomic_DNA"/>
</dbReference>
<proteinExistence type="predicted"/>
<evidence type="ECO:0000313" key="1">
    <source>
        <dbReference type="EMBL" id="CAF4399840.1"/>
    </source>
</evidence>
<sequence length="21" mass="2279">MVLITKQATSKGVEFVTLEAI</sequence>
<protein>
    <submittedName>
        <fullName evidence="1">Uncharacterized protein</fullName>
    </submittedName>
</protein>
<dbReference type="Proteomes" id="UP000663874">
    <property type="component" value="Unassembled WGS sequence"/>
</dbReference>
<dbReference type="AlphaFoldDB" id="A0A820PC51"/>
<evidence type="ECO:0000313" key="2">
    <source>
        <dbReference type="Proteomes" id="UP000663874"/>
    </source>
</evidence>
<accession>A0A820PC51</accession>
<name>A0A820PC51_9BILA</name>
<organism evidence="1 2">
    <name type="scientific">Rotaria sordida</name>
    <dbReference type="NCBI Taxonomy" id="392033"/>
    <lineage>
        <taxon>Eukaryota</taxon>
        <taxon>Metazoa</taxon>
        <taxon>Spiralia</taxon>
        <taxon>Gnathifera</taxon>
        <taxon>Rotifera</taxon>
        <taxon>Eurotatoria</taxon>
        <taxon>Bdelloidea</taxon>
        <taxon>Philodinida</taxon>
        <taxon>Philodinidae</taxon>
        <taxon>Rotaria</taxon>
    </lineage>
</organism>
<gene>
    <name evidence="1" type="ORF">FNK824_LOCUS43911</name>
</gene>
<feature type="non-terminal residue" evidence="1">
    <location>
        <position position="21"/>
    </location>
</feature>
<reference evidence="1" key="1">
    <citation type="submission" date="2021-02" db="EMBL/GenBank/DDBJ databases">
        <authorList>
            <person name="Nowell W R."/>
        </authorList>
    </citation>
    <scope>NUCLEOTIDE SEQUENCE</scope>
</reference>
<comment type="caution">
    <text evidence="1">The sequence shown here is derived from an EMBL/GenBank/DDBJ whole genome shotgun (WGS) entry which is preliminary data.</text>
</comment>